<dbReference type="EMBL" id="LAZR01053392">
    <property type="protein sequence ID" value="KKK80846.1"/>
    <property type="molecule type" value="Genomic_DNA"/>
</dbReference>
<feature type="non-terminal residue" evidence="1">
    <location>
        <position position="112"/>
    </location>
</feature>
<dbReference type="InterPro" id="IPR029033">
    <property type="entry name" value="His_PPase_superfam"/>
</dbReference>
<proteinExistence type="predicted"/>
<dbReference type="CDD" id="cd07067">
    <property type="entry name" value="HP_PGM_like"/>
    <property type="match status" value="1"/>
</dbReference>
<dbReference type="SUPFAM" id="SSF53254">
    <property type="entry name" value="Phosphoglycerate mutase-like"/>
    <property type="match status" value="1"/>
</dbReference>
<gene>
    <name evidence="1" type="ORF">LCGC14_2819420</name>
</gene>
<accession>A0A0F9B8Q5</accession>
<evidence type="ECO:0008006" key="2">
    <source>
        <dbReference type="Google" id="ProtNLM"/>
    </source>
</evidence>
<dbReference type="AlphaFoldDB" id="A0A0F9B8Q5"/>
<dbReference type="Pfam" id="PF00300">
    <property type="entry name" value="His_Phos_1"/>
    <property type="match status" value="1"/>
</dbReference>
<sequence>MKPFSSRVYLLRHGELAEQGVLAGHTDFALSDIGVEQLNIACAELVNIERIISSTLKRCSVFATELANRQQIPLLLTDQIREFNFGEWDGRKYEFLWQQTHSPSIGDFWQDP</sequence>
<dbReference type="InterPro" id="IPR013078">
    <property type="entry name" value="His_Pase_superF_clade-1"/>
</dbReference>
<reference evidence="1" key="1">
    <citation type="journal article" date="2015" name="Nature">
        <title>Complex archaea that bridge the gap between prokaryotes and eukaryotes.</title>
        <authorList>
            <person name="Spang A."/>
            <person name="Saw J.H."/>
            <person name="Jorgensen S.L."/>
            <person name="Zaremba-Niedzwiedzka K."/>
            <person name="Martijn J."/>
            <person name="Lind A.E."/>
            <person name="van Eijk R."/>
            <person name="Schleper C."/>
            <person name="Guy L."/>
            <person name="Ettema T.J."/>
        </authorList>
    </citation>
    <scope>NUCLEOTIDE SEQUENCE</scope>
</reference>
<dbReference type="Gene3D" id="3.40.50.1240">
    <property type="entry name" value="Phosphoglycerate mutase-like"/>
    <property type="match status" value="1"/>
</dbReference>
<name>A0A0F9B8Q5_9ZZZZ</name>
<organism evidence="1">
    <name type="scientific">marine sediment metagenome</name>
    <dbReference type="NCBI Taxonomy" id="412755"/>
    <lineage>
        <taxon>unclassified sequences</taxon>
        <taxon>metagenomes</taxon>
        <taxon>ecological metagenomes</taxon>
    </lineage>
</organism>
<protein>
    <recommendedName>
        <fullName evidence="2">Phosphoglycerate mutase family protein</fullName>
    </recommendedName>
</protein>
<comment type="caution">
    <text evidence="1">The sequence shown here is derived from an EMBL/GenBank/DDBJ whole genome shotgun (WGS) entry which is preliminary data.</text>
</comment>
<evidence type="ECO:0000313" key="1">
    <source>
        <dbReference type="EMBL" id="KKK80846.1"/>
    </source>
</evidence>